<sequence length="18" mass="2093">MFSFHFKKVTGYCQGIIS</sequence>
<evidence type="ECO:0000313" key="1">
    <source>
        <dbReference type="EMBL" id="MBX44267.1"/>
    </source>
</evidence>
<organism evidence="1">
    <name type="scientific">Rhizophora mucronata</name>
    <name type="common">Asiatic mangrove</name>
    <dbReference type="NCBI Taxonomy" id="61149"/>
    <lineage>
        <taxon>Eukaryota</taxon>
        <taxon>Viridiplantae</taxon>
        <taxon>Streptophyta</taxon>
        <taxon>Embryophyta</taxon>
        <taxon>Tracheophyta</taxon>
        <taxon>Spermatophyta</taxon>
        <taxon>Magnoliopsida</taxon>
        <taxon>eudicotyledons</taxon>
        <taxon>Gunneridae</taxon>
        <taxon>Pentapetalae</taxon>
        <taxon>rosids</taxon>
        <taxon>fabids</taxon>
        <taxon>Malpighiales</taxon>
        <taxon>Rhizophoraceae</taxon>
        <taxon>Rhizophora</taxon>
    </lineage>
</organism>
<name>A0A2P2NP53_RHIMU</name>
<dbReference type="AlphaFoldDB" id="A0A2P2NP53"/>
<reference evidence="1" key="1">
    <citation type="submission" date="2018-02" db="EMBL/GenBank/DDBJ databases">
        <title>Rhizophora mucronata_Transcriptome.</title>
        <authorList>
            <person name="Meera S.P."/>
            <person name="Sreeshan A."/>
            <person name="Augustine A."/>
        </authorList>
    </citation>
    <scope>NUCLEOTIDE SEQUENCE</scope>
    <source>
        <tissue evidence="1">Leaf</tissue>
    </source>
</reference>
<proteinExistence type="predicted"/>
<protein>
    <submittedName>
        <fullName evidence="1">Uncharacterized protein</fullName>
    </submittedName>
</protein>
<dbReference type="EMBL" id="GGEC01063783">
    <property type="protein sequence ID" value="MBX44267.1"/>
    <property type="molecule type" value="Transcribed_RNA"/>
</dbReference>
<accession>A0A2P2NP53</accession>